<dbReference type="Proteomes" id="UP001232445">
    <property type="component" value="Unassembled WGS sequence"/>
</dbReference>
<gene>
    <name evidence="2" type="ORF">J2S00_003605</name>
</gene>
<protein>
    <submittedName>
        <fullName evidence="2">Transposase</fullName>
    </submittedName>
</protein>
<feature type="domain" description="DUF4277" evidence="1">
    <location>
        <begin position="1"/>
        <end position="34"/>
    </location>
</feature>
<dbReference type="InterPro" id="IPR025457">
    <property type="entry name" value="DUF4277"/>
</dbReference>
<evidence type="ECO:0000313" key="3">
    <source>
        <dbReference type="Proteomes" id="UP001232445"/>
    </source>
</evidence>
<dbReference type="EMBL" id="JAUSUQ010000018">
    <property type="protein sequence ID" value="MDQ0340765.1"/>
    <property type="molecule type" value="Genomic_DNA"/>
</dbReference>
<comment type="caution">
    <text evidence="2">The sequence shown here is derived from an EMBL/GenBank/DDBJ whole genome shotgun (WGS) entry which is preliminary data.</text>
</comment>
<evidence type="ECO:0000313" key="2">
    <source>
        <dbReference type="EMBL" id="MDQ0340765.1"/>
    </source>
</evidence>
<reference evidence="2 3" key="1">
    <citation type="submission" date="2023-07" db="EMBL/GenBank/DDBJ databases">
        <title>Genomic Encyclopedia of Type Strains, Phase IV (KMG-IV): sequencing the most valuable type-strain genomes for metagenomic binning, comparative biology and taxonomic classification.</title>
        <authorList>
            <person name="Goeker M."/>
        </authorList>
    </citation>
    <scope>NUCLEOTIDE SEQUENCE [LARGE SCALE GENOMIC DNA]</scope>
    <source>
        <strain evidence="2 3">DSM 17740</strain>
    </source>
</reference>
<evidence type="ECO:0000259" key="1">
    <source>
        <dbReference type="Pfam" id="PF14104"/>
    </source>
</evidence>
<organism evidence="2 3">
    <name type="scientific">Caldalkalibacillus uzonensis</name>
    <dbReference type="NCBI Taxonomy" id="353224"/>
    <lineage>
        <taxon>Bacteria</taxon>
        <taxon>Bacillati</taxon>
        <taxon>Bacillota</taxon>
        <taxon>Bacilli</taxon>
        <taxon>Bacillales</taxon>
        <taxon>Bacillaceae</taxon>
        <taxon>Caldalkalibacillus</taxon>
    </lineage>
</organism>
<keyword evidence="3" id="KW-1185">Reference proteome</keyword>
<accession>A0ABU0CWG3</accession>
<name>A0ABU0CWG3_9BACI</name>
<dbReference type="Pfam" id="PF14104">
    <property type="entry name" value="DUF4277"/>
    <property type="match status" value="1"/>
</dbReference>
<proteinExistence type="predicted"/>
<sequence length="95" mass="10498">MLGPGVQASDLNDDALARALDTLYKIGLQDIYWEAVQGVQQAAGDLTLDRLHFDTTSFVYYGSSKVGEDVLNITRGYSKDHRPDLPQIKFGLEPP</sequence>